<name>A2EME1_TRIV3</name>
<sequence>MFKASFGMIHMLLFHTNSMMTLLSLSTLKSTATMSNFHSVRHSLLERTSLIMVPMFFTSGQLMSSVSSQLNLTSVLNMSNFMLQRSSLLQHQQLFTTTM</sequence>
<accession>A2EME1</accession>
<dbReference type="InParanoid" id="A2EME1"/>
<evidence type="ECO:0000313" key="3">
    <source>
        <dbReference type="Proteomes" id="UP000001542"/>
    </source>
</evidence>
<dbReference type="VEuPathDB" id="TrichDB:TVAG_098900"/>
<gene>
    <name evidence="2" type="ORF">TVAG_098900</name>
</gene>
<keyword evidence="1" id="KW-0732">Signal</keyword>
<dbReference type="VEuPathDB" id="TrichDB:TVAGG3_0100090"/>
<reference evidence="2" key="2">
    <citation type="journal article" date="2007" name="Science">
        <title>Draft genome sequence of the sexually transmitted pathogen Trichomonas vaginalis.</title>
        <authorList>
            <person name="Carlton J.M."/>
            <person name="Hirt R.P."/>
            <person name="Silva J.C."/>
            <person name="Delcher A.L."/>
            <person name="Schatz M."/>
            <person name="Zhao Q."/>
            <person name="Wortman J.R."/>
            <person name="Bidwell S.L."/>
            <person name="Alsmark U.C.M."/>
            <person name="Besteiro S."/>
            <person name="Sicheritz-Ponten T."/>
            <person name="Noel C.J."/>
            <person name="Dacks J.B."/>
            <person name="Foster P.G."/>
            <person name="Simillion C."/>
            <person name="Van de Peer Y."/>
            <person name="Miranda-Saavedra D."/>
            <person name="Barton G.J."/>
            <person name="Westrop G.D."/>
            <person name="Mueller S."/>
            <person name="Dessi D."/>
            <person name="Fiori P.L."/>
            <person name="Ren Q."/>
            <person name="Paulsen I."/>
            <person name="Zhang H."/>
            <person name="Bastida-Corcuera F.D."/>
            <person name="Simoes-Barbosa A."/>
            <person name="Brown M.T."/>
            <person name="Hayes R.D."/>
            <person name="Mukherjee M."/>
            <person name="Okumura C.Y."/>
            <person name="Schneider R."/>
            <person name="Smith A.J."/>
            <person name="Vanacova S."/>
            <person name="Villalvazo M."/>
            <person name="Haas B.J."/>
            <person name="Pertea M."/>
            <person name="Feldblyum T.V."/>
            <person name="Utterback T.R."/>
            <person name="Shu C.L."/>
            <person name="Osoegawa K."/>
            <person name="de Jong P.J."/>
            <person name="Hrdy I."/>
            <person name="Horvathova L."/>
            <person name="Zubacova Z."/>
            <person name="Dolezal P."/>
            <person name="Malik S.B."/>
            <person name="Logsdon J.M. Jr."/>
            <person name="Henze K."/>
            <person name="Gupta A."/>
            <person name="Wang C.C."/>
            <person name="Dunne R.L."/>
            <person name="Upcroft J.A."/>
            <person name="Upcroft P."/>
            <person name="White O."/>
            <person name="Salzberg S.L."/>
            <person name="Tang P."/>
            <person name="Chiu C.-H."/>
            <person name="Lee Y.-S."/>
            <person name="Embley T.M."/>
            <person name="Coombs G.H."/>
            <person name="Mottram J.C."/>
            <person name="Tachezy J."/>
            <person name="Fraser-Liggett C.M."/>
            <person name="Johnson P.J."/>
        </authorList>
    </citation>
    <scope>NUCLEOTIDE SEQUENCE [LARGE SCALE GENOMIC DNA]</scope>
    <source>
        <strain evidence="2">G3</strain>
    </source>
</reference>
<feature type="chain" id="PRO_5002643478" evidence="1">
    <location>
        <begin position="19"/>
        <end position="99"/>
    </location>
</feature>
<feature type="signal peptide" evidence="1">
    <location>
        <begin position="1"/>
        <end position="18"/>
    </location>
</feature>
<dbReference type="KEGG" id="tva:4764054"/>
<proteinExistence type="predicted"/>
<dbReference type="AlphaFoldDB" id="A2EME1"/>
<dbReference type="Proteomes" id="UP000001542">
    <property type="component" value="Unassembled WGS sequence"/>
</dbReference>
<evidence type="ECO:0000313" key="2">
    <source>
        <dbReference type="EMBL" id="EAY06179.1"/>
    </source>
</evidence>
<dbReference type="EMBL" id="DS113430">
    <property type="protein sequence ID" value="EAY06179.1"/>
    <property type="molecule type" value="Genomic_DNA"/>
</dbReference>
<organism evidence="2 3">
    <name type="scientific">Trichomonas vaginalis (strain ATCC PRA-98 / G3)</name>
    <dbReference type="NCBI Taxonomy" id="412133"/>
    <lineage>
        <taxon>Eukaryota</taxon>
        <taxon>Metamonada</taxon>
        <taxon>Parabasalia</taxon>
        <taxon>Trichomonadida</taxon>
        <taxon>Trichomonadidae</taxon>
        <taxon>Trichomonas</taxon>
    </lineage>
</organism>
<dbReference type="RefSeq" id="XP_001318402.1">
    <property type="nucleotide sequence ID" value="XM_001318367.1"/>
</dbReference>
<protein>
    <submittedName>
        <fullName evidence="2">Uncharacterized protein</fullName>
    </submittedName>
</protein>
<evidence type="ECO:0000256" key="1">
    <source>
        <dbReference type="SAM" id="SignalP"/>
    </source>
</evidence>
<keyword evidence="3" id="KW-1185">Reference proteome</keyword>
<reference evidence="2" key="1">
    <citation type="submission" date="2006-10" db="EMBL/GenBank/DDBJ databases">
        <authorList>
            <person name="Amadeo P."/>
            <person name="Zhao Q."/>
            <person name="Wortman J."/>
            <person name="Fraser-Liggett C."/>
            <person name="Carlton J."/>
        </authorList>
    </citation>
    <scope>NUCLEOTIDE SEQUENCE</scope>
    <source>
        <strain evidence="2">G3</strain>
    </source>
</reference>